<name>A0A9W8HAN6_9FUNG</name>
<dbReference type="OrthoDB" id="2094269at2759"/>
<dbReference type="GO" id="GO:0090560">
    <property type="term" value="F:2-(3-amino-3-carboxypropyl)histidine synthase activity"/>
    <property type="evidence" value="ECO:0007669"/>
    <property type="project" value="UniProtKB-EC"/>
</dbReference>
<feature type="compositionally biased region" description="Low complexity" evidence="2">
    <location>
        <begin position="227"/>
        <end position="237"/>
    </location>
</feature>
<evidence type="ECO:0000259" key="3">
    <source>
        <dbReference type="Pfam" id="PF03959"/>
    </source>
</evidence>
<dbReference type="GO" id="GO:0005737">
    <property type="term" value="C:cytoplasm"/>
    <property type="evidence" value="ECO:0007669"/>
    <property type="project" value="TreeGrafter"/>
</dbReference>
<dbReference type="AlphaFoldDB" id="A0A9W8HAN6"/>
<dbReference type="GO" id="GO:0016787">
    <property type="term" value="F:hydrolase activity"/>
    <property type="evidence" value="ECO:0007669"/>
    <property type="project" value="UniProtKB-KW"/>
</dbReference>
<dbReference type="Gene3D" id="3.40.50.1820">
    <property type="entry name" value="alpha/beta hydrolase"/>
    <property type="match status" value="1"/>
</dbReference>
<feature type="region of interest" description="Disordered" evidence="2">
    <location>
        <begin position="227"/>
        <end position="252"/>
    </location>
</feature>
<reference evidence="4" key="1">
    <citation type="submission" date="2022-07" db="EMBL/GenBank/DDBJ databases">
        <title>Phylogenomic reconstructions and comparative analyses of Kickxellomycotina fungi.</title>
        <authorList>
            <person name="Reynolds N.K."/>
            <person name="Stajich J.E."/>
            <person name="Barry K."/>
            <person name="Grigoriev I.V."/>
            <person name="Crous P."/>
            <person name="Smith M.E."/>
        </authorList>
    </citation>
    <scope>NUCLEOTIDE SEQUENCE</scope>
    <source>
        <strain evidence="4">NBRC 105414</strain>
    </source>
</reference>
<dbReference type="PANTHER" id="PTHR48070">
    <property type="entry name" value="ESTERASE OVCA2"/>
    <property type="match status" value="1"/>
</dbReference>
<dbReference type="InterPro" id="IPR029058">
    <property type="entry name" value="AB_hydrolase_fold"/>
</dbReference>
<dbReference type="Proteomes" id="UP001140217">
    <property type="component" value="Unassembled WGS sequence"/>
</dbReference>
<accession>A0A9W8HAN6</accession>
<dbReference type="PANTHER" id="PTHR48070:SF6">
    <property type="entry name" value="ESTERASE OVCA2"/>
    <property type="match status" value="1"/>
</dbReference>
<sequence>MIKPKILCLHGFGESAELFRIRSRNLVALVGDKAELVYPDAPIDVGALHMTASELAGGAKLTGFVNLSWWWLRRGRTYEARGLGESLAFIGRLLNEQGPFDGIVGFSQGAALAVLVAALLEGRAGPLTMGEVSHPPIKFLMLAGAFQLEMPIYDYVYAEQFSIPSLHFRGVYDTVVSSERSLKLQNCFVDPAVFEFVGGHFIPQSPACARAMRAFLAPFIPGLAEPAATESTEEPASNPHVEAAAEPVPTSA</sequence>
<dbReference type="GO" id="GO:0005634">
    <property type="term" value="C:nucleus"/>
    <property type="evidence" value="ECO:0007669"/>
    <property type="project" value="TreeGrafter"/>
</dbReference>
<keyword evidence="4" id="KW-0808">Transferase</keyword>
<evidence type="ECO:0000256" key="1">
    <source>
        <dbReference type="ARBA" id="ARBA00022801"/>
    </source>
</evidence>
<feature type="domain" description="Serine hydrolase" evidence="3">
    <location>
        <begin position="3"/>
        <end position="206"/>
    </location>
</feature>
<evidence type="ECO:0000256" key="2">
    <source>
        <dbReference type="SAM" id="MobiDB-lite"/>
    </source>
</evidence>
<dbReference type="EC" id="2.5.1.108" evidence="4"/>
<comment type="caution">
    <text evidence="4">The sequence shown here is derived from an EMBL/GenBank/DDBJ whole genome shotgun (WGS) entry which is preliminary data.</text>
</comment>
<evidence type="ECO:0000313" key="4">
    <source>
        <dbReference type="EMBL" id="KAJ2779668.1"/>
    </source>
</evidence>
<keyword evidence="5" id="KW-1185">Reference proteome</keyword>
<organism evidence="4 5">
    <name type="scientific">Coemansia javaensis</name>
    <dbReference type="NCBI Taxonomy" id="2761396"/>
    <lineage>
        <taxon>Eukaryota</taxon>
        <taxon>Fungi</taxon>
        <taxon>Fungi incertae sedis</taxon>
        <taxon>Zoopagomycota</taxon>
        <taxon>Kickxellomycotina</taxon>
        <taxon>Kickxellomycetes</taxon>
        <taxon>Kickxellales</taxon>
        <taxon>Kickxellaceae</taxon>
        <taxon>Coemansia</taxon>
    </lineage>
</organism>
<dbReference type="InterPro" id="IPR005645">
    <property type="entry name" value="FSH-like_dom"/>
</dbReference>
<dbReference type="InterPro" id="IPR050593">
    <property type="entry name" value="LovG"/>
</dbReference>
<gene>
    <name evidence="4" type="primary">OVCA2_2</name>
    <name evidence="4" type="ORF">H4R18_003884</name>
</gene>
<dbReference type="Pfam" id="PF03959">
    <property type="entry name" value="FSH1"/>
    <property type="match status" value="1"/>
</dbReference>
<keyword evidence="1" id="KW-0378">Hydrolase</keyword>
<dbReference type="EMBL" id="JANBUL010000168">
    <property type="protein sequence ID" value="KAJ2779668.1"/>
    <property type="molecule type" value="Genomic_DNA"/>
</dbReference>
<proteinExistence type="predicted"/>
<protein>
    <submittedName>
        <fullName evidence="4">Ovarian cancer-associated protein 2</fullName>
        <ecNumber evidence="4">2.5.1.108</ecNumber>
    </submittedName>
</protein>
<dbReference type="SUPFAM" id="SSF53474">
    <property type="entry name" value="alpha/beta-Hydrolases"/>
    <property type="match status" value="1"/>
</dbReference>
<evidence type="ECO:0000313" key="5">
    <source>
        <dbReference type="Proteomes" id="UP001140217"/>
    </source>
</evidence>